<dbReference type="AlphaFoldDB" id="A0A0A3Y2D9"/>
<comment type="caution">
    <text evidence="1">The sequence shown here is derived from an EMBL/GenBank/DDBJ whole genome shotgun (WGS) entry which is preliminary data.</text>
</comment>
<dbReference type="Proteomes" id="UP000030377">
    <property type="component" value="Unassembled WGS sequence"/>
</dbReference>
<evidence type="ECO:0000313" key="2">
    <source>
        <dbReference type="Proteomes" id="UP000030377"/>
    </source>
</evidence>
<sequence length="61" mass="6758">MRQDYATSRLEQSGMRACPGRAAMLLVLWARARGLDSHAALTPILQRTAEAALRPGHERLD</sequence>
<evidence type="ECO:0000313" key="1">
    <source>
        <dbReference type="EMBL" id="KGT80882.1"/>
    </source>
</evidence>
<reference evidence="1 2" key="1">
    <citation type="submission" date="2014-09" db="EMBL/GenBank/DDBJ databases">
        <title>Draft genome of Bradyrhizobium japonicum Is-34.</title>
        <authorList>
            <person name="Tsurumaru H."/>
            <person name="Yamakawa T."/>
            <person name="Hashimoto S."/>
            <person name="Okizaki K."/>
            <person name="Kanesaki Y."/>
            <person name="Yoshikawa H."/>
            <person name="Yajima S."/>
        </authorList>
    </citation>
    <scope>NUCLEOTIDE SEQUENCE [LARGE SCALE GENOMIC DNA]</scope>
    <source>
        <strain evidence="1 2">Is-34</strain>
    </source>
</reference>
<accession>A0A0A3Y2D9</accession>
<dbReference type="EMBL" id="JRPN01000003">
    <property type="protein sequence ID" value="KGT80882.1"/>
    <property type="molecule type" value="Genomic_DNA"/>
</dbReference>
<name>A0A0A3Y2D9_BRAJP</name>
<protein>
    <submittedName>
        <fullName evidence="1">Uncharacterized protein</fullName>
    </submittedName>
</protein>
<gene>
    <name evidence="1" type="ORF">MA20_05555</name>
</gene>
<proteinExistence type="predicted"/>
<organism evidence="1 2">
    <name type="scientific">Bradyrhizobium japonicum</name>
    <dbReference type="NCBI Taxonomy" id="375"/>
    <lineage>
        <taxon>Bacteria</taxon>
        <taxon>Pseudomonadati</taxon>
        <taxon>Pseudomonadota</taxon>
        <taxon>Alphaproteobacteria</taxon>
        <taxon>Hyphomicrobiales</taxon>
        <taxon>Nitrobacteraceae</taxon>
        <taxon>Bradyrhizobium</taxon>
    </lineage>
</organism>